<dbReference type="Gene3D" id="3.30.300.30">
    <property type="match status" value="2"/>
</dbReference>
<reference evidence="10 11" key="1">
    <citation type="journal article" date="2010" name="Mol. Plant Microbe Interact.">
        <title>Streptomyces scabies 87-22 contains a coronafacic acid-like biosynthetic cluster that contributes to plant-microbe interactions.</title>
        <authorList>
            <person name="Bignell D.R."/>
            <person name="Seipke R.F."/>
            <person name="Huguet-Tapia J.C."/>
            <person name="Chambers A.H."/>
            <person name="Parry R.J."/>
            <person name="Loria R."/>
        </authorList>
    </citation>
    <scope>NUCLEOTIDE SEQUENCE [LARGE SCALE GENOMIC DNA]</scope>
    <source>
        <strain evidence="10 11">87.22</strain>
    </source>
</reference>
<dbReference type="SUPFAM" id="SSF47336">
    <property type="entry name" value="ACP-like"/>
    <property type="match status" value="1"/>
</dbReference>
<dbReference type="Pfam" id="PF00668">
    <property type="entry name" value="Condensation"/>
    <property type="match status" value="1"/>
</dbReference>
<dbReference type="PANTHER" id="PTHR45527">
    <property type="entry name" value="NONRIBOSOMAL PEPTIDE SYNTHETASE"/>
    <property type="match status" value="1"/>
</dbReference>
<dbReference type="PANTHER" id="PTHR45527:SF10">
    <property type="entry name" value="PYOCHELIN SYNTHASE PCHF"/>
    <property type="match status" value="1"/>
</dbReference>
<dbReference type="GO" id="GO:0031177">
    <property type="term" value="F:phosphopantetheine binding"/>
    <property type="evidence" value="ECO:0007669"/>
    <property type="project" value="TreeGrafter"/>
</dbReference>
<evidence type="ECO:0000256" key="8">
    <source>
        <dbReference type="ARBA" id="ARBA00033440"/>
    </source>
</evidence>
<dbReference type="SUPFAM" id="SSF53474">
    <property type="entry name" value="alpha/beta-Hydrolases"/>
    <property type="match status" value="1"/>
</dbReference>
<comment type="pathway">
    <text evidence="2">Siderophore biosynthesis; mycobactin biosynthesis.</text>
</comment>
<dbReference type="Proteomes" id="UP000001444">
    <property type="component" value="Chromosome"/>
</dbReference>
<evidence type="ECO:0000259" key="9">
    <source>
        <dbReference type="PROSITE" id="PS50075"/>
    </source>
</evidence>
<keyword evidence="11" id="KW-1185">Reference proteome</keyword>
<evidence type="ECO:0000256" key="2">
    <source>
        <dbReference type="ARBA" id="ARBA00005102"/>
    </source>
</evidence>
<dbReference type="InterPro" id="IPR006162">
    <property type="entry name" value="Ppantetheine_attach_site"/>
</dbReference>
<dbReference type="PROSITE" id="PS50075">
    <property type="entry name" value="CARRIER"/>
    <property type="match status" value="1"/>
</dbReference>
<dbReference type="Pfam" id="PF18563">
    <property type="entry name" value="TubC_N"/>
    <property type="match status" value="1"/>
</dbReference>
<dbReference type="eggNOG" id="COG1020">
    <property type="taxonomic scope" value="Bacteria"/>
</dbReference>
<dbReference type="GO" id="GO:0005737">
    <property type="term" value="C:cytoplasm"/>
    <property type="evidence" value="ECO:0007669"/>
    <property type="project" value="TreeGrafter"/>
</dbReference>
<comment type="similarity">
    <text evidence="3">Belongs to the ATP-dependent AMP-binding enzyme family. MbtB subfamily.</text>
</comment>
<dbReference type="STRING" id="680198.SCAB_1471"/>
<dbReference type="KEGG" id="scb:SCAB_1471"/>
<name>C9ZCY7_STRSW</name>
<comment type="cofactor">
    <cofactor evidence="1">
        <name>pantetheine 4'-phosphate</name>
        <dbReference type="ChEBI" id="CHEBI:47942"/>
    </cofactor>
</comment>
<dbReference type="EMBL" id="FN554889">
    <property type="protein sequence ID" value="CBG67371.1"/>
    <property type="molecule type" value="Genomic_DNA"/>
</dbReference>
<dbReference type="InterPro" id="IPR001242">
    <property type="entry name" value="Condensation_dom"/>
</dbReference>
<dbReference type="Gene3D" id="2.30.38.10">
    <property type="entry name" value="Luciferase, Domain 3"/>
    <property type="match status" value="1"/>
</dbReference>
<dbReference type="InterPro" id="IPR013217">
    <property type="entry name" value="Methyltransf_12"/>
</dbReference>
<dbReference type="Pfam" id="PF13193">
    <property type="entry name" value="AMP-binding_C"/>
    <property type="match status" value="1"/>
</dbReference>
<dbReference type="InterPro" id="IPR029058">
    <property type="entry name" value="AB_hydrolase_fold"/>
</dbReference>
<proteinExistence type="inferred from homology"/>
<dbReference type="PROSITE" id="PS00012">
    <property type="entry name" value="PHOSPHOPANTETHEINE"/>
    <property type="match status" value="1"/>
</dbReference>
<dbReference type="PROSITE" id="PS00455">
    <property type="entry name" value="AMP_BINDING"/>
    <property type="match status" value="1"/>
</dbReference>
<dbReference type="InterPro" id="IPR025110">
    <property type="entry name" value="AMP-bd_C"/>
</dbReference>
<dbReference type="GO" id="GO:0043041">
    <property type="term" value="P:amino acid activation for nonribosomal peptide biosynthetic process"/>
    <property type="evidence" value="ECO:0007669"/>
    <property type="project" value="TreeGrafter"/>
</dbReference>
<dbReference type="Gene3D" id="3.40.50.980">
    <property type="match status" value="2"/>
</dbReference>
<dbReference type="GeneID" id="24308328"/>
<evidence type="ECO:0000256" key="4">
    <source>
        <dbReference type="ARBA" id="ARBA00016743"/>
    </source>
</evidence>
<evidence type="ECO:0000256" key="1">
    <source>
        <dbReference type="ARBA" id="ARBA00001957"/>
    </source>
</evidence>
<dbReference type="GO" id="GO:0000036">
    <property type="term" value="F:acyl carrier activity"/>
    <property type="evidence" value="ECO:0007669"/>
    <property type="project" value="TreeGrafter"/>
</dbReference>
<evidence type="ECO:0000256" key="5">
    <source>
        <dbReference type="ARBA" id="ARBA00022450"/>
    </source>
</evidence>
<dbReference type="Pfam" id="PF00501">
    <property type="entry name" value="AMP-binding"/>
    <property type="match status" value="1"/>
</dbReference>
<evidence type="ECO:0000256" key="7">
    <source>
        <dbReference type="ARBA" id="ARBA00022598"/>
    </source>
</evidence>
<keyword evidence="5" id="KW-0596">Phosphopantetheine</keyword>
<dbReference type="SUPFAM" id="SSF56801">
    <property type="entry name" value="Acetyl-CoA synthetase-like"/>
    <property type="match status" value="1"/>
</dbReference>
<dbReference type="CDD" id="cd12114">
    <property type="entry name" value="A_NRPS_TlmIV_like"/>
    <property type="match status" value="1"/>
</dbReference>
<dbReference type="GO" id="GO:0009403">
    <property type="term" value="P:toxin biosynthetic process"/>
    <property type="evidence" value="ECO:0007669"/>
    <property type="project" value="UniProtKB-ARBA"/>
</dbReference>
<evidence type="ECO:0000313" key="10">
    <source>
        <dbReference type="EMBL" id="CBG67371.1"/>
    </source>
</evidence>
<dbReference type="InterPro" id="IPR041464">
    <property type="entry name" value="TubC_N"/>
</dbReference>
<dbReference type="InterPro" id="IPR044894">
    <property type="entry name" value="TubC_N_sf"/>
</dbReference>
<sequence>MTVGELISEFELAGIQLWREGRQLRFRAPRGAMTDERLAALRGSKEQLLSELPDRVPSGAAGGAAPGAPASAWVAEPEARHEPFPLTDIQSAYLLGRDAAFDYGGVSCHIYLEFRRPADLDPDRLQQAWDSLVERHDMLRSVIAQDGTQRIAPALADTRIRVTDLREASAEAVGEATAAVREELSHRVHPAGERPMYEVRLTRLADHSLLHLSMDFMTLDWISIQLLLTELDRRYERPGCPLPPIDATFRDYVAAERRLRDTERYARDRAYWRGRVDELPAGPALPLADGHTPADTPPRFRRLAASLTEDAWKALKARAAAHGITAANAVLAAYAETIGRWSAGERFSLGLTVLNRMPLHPHADRLLGDFTSVSLLAVDQSGRAAFADRARGLGERLFEDLDHRLCGGVEVLRELARRRGREAALMPVVFTGGIGVVGRALGEGAERLRPVYGISQTPQVWIDCQATDQFGGLEVNWDVREGVFPDGLVDEMFAAFAGLLRRLAEQDGPWAAADPLGLPAAQRARRAAVNATAAAEPGGLLHEPLVAYARHNPGRTAVIDATGSMTYGEWLGRAARVATELRTAGCHPGDFVAVLMDKGRDQVVGVLGALLAGGVYVPVDVAQPQVRRDRILTGCGARYAVVRDPDLARTLPAGCRPVDVSGAAPLPSSETPVEHPVAPGDLAYVIHTSGSTGEPKGVMISHRAAANTVHDINQRFAVGDTDRVLGLAALGFDLSVYDLFGPTALGAALVLPDPARRGDPSHWADLVERHGVTLWNSVPAQLQMLAHYLDAEPRGLDRLRLALLSGDWIPLALPAHAGRHLPGAELVSLGGATEAAIWSIHHRIRRVEPHWRSIPYGTPLANQGFRVLDGALRDRPDLVAGELYITGVGLAEGYLNDPERTAERFPRHPETGERLYRTGDLGRYLPDGEIEFLGRADQQVKIRGHRIELGEIDAVLGEHPAVGSSAVLVEGTEALERSLVAFVEPAVRTGGTDSTVARAVAAEAAAVNAGYGQGPAPDPGRIAGYVDRLNHAFVLSMAEALAPSGLFAGEEARSEAEMARRLEVDERHHGLLRRWLHALERAGLVRREGTEGTWRGAAAPERAEVERAWADLAAHAPAEVCPPPLLAYFRAHSDVLPALLRGEEEAVRLFFPGGSQDIARAWYADNLAAGRLLETLAAAVRGVASEVRDRPLRVLEVGGGIGAATGPVLEALGDRPVEYLFTDVSEYFLTDARQRFGSRPGTSFGLFDMDRDPREQGLLPNSFDVVLSAGALNNARDTARVIDRLRTLLAPRGWLCLLEMTREHPEITATQAFMMEEPEDLRRERGNLFVHEEEWRRLLVEAGAEDVLSLPGPDDPFAALGQGVFAASFKQDRAELDAEEVGRWVAERLPVHMVPAHIQVVDALPLTSNGKVDRKRLLGWVPRRGERAAERTAEPPRPGVERRVAELWAELLGGELPDRERGFFDAGGDSLLAARLVGRVRACVPEAADVSFDVLLRALLHTPTVAGLAGRLTAPAGSGGGTPARSAAGAVRRSALVDLGGGGSGPLRLLVHEGLGTLVPYRPLIKELTADSSLLGLAVPDSDGYLELAPHRLVEDLGAAYAREVLAAGHREVEVVGYCSGGLIAAELARALGEGGVVVRGLTVVSSYRIPYRLDDELMVDYAFARVMGGDLDALGWPADEGEMGRALAAALARSPKALAPGAFELLDGDEGLDAVAHRFRLLARRSRDERRAELHRALARTEAGLGDVGQVAALHRVFSHTVEAVTAYDPLPYAGDITFLRPLAPTHFIPGFQDDMTGFWREMCLGELTVVDVPGDHFTCVQPPYVARTAAALTRRTGAGR</sequence>
<dbReference type="GO" id="GO:0016874">
    <property type="term" value="F:ligase activity"/>
    <property type="evidence" value="ECO:0007669"/>
    <property type="project" value="UniProtKB-KW"/>
</dbReference>
<dbReference type="FunFam" id="3.40.50.12780:FF:000012">
    <property type="entry name" value="Non-ribosomal peptide synthetase"/>
    <property type="match status" value="1"/>
</dbReference>
<dbReference type="RefSeq" id="WP_012998110.1">
    <property type="nucleotide sequence ID" value="NC_013929.1"/>
</dbReference>
<dbReference type="SUPFAM" id="SSF53335">
    <property type="entry name" value="S-adenosyl-L-methionine-dependent methyltransferases"/>
    <property type="match status" value="1"/>
</dbReference>
<dbReference type="SUPFAM" id="SSF52777">
    <property type="entry name" value="CoA-dependent acyltransferases"/>
    <property type="match status" value="2"/>
</dbReference>
<accession>C9ZCY7</accession>
<dbReference type="InterPro" id="IPR036736">
    <property type="entry name" value="ACP-like_sf"/>
</dbReference>
<dbReference type="FunFam" id="3.30.559.10:FF:000023">
    <property type="entry name" value="Non-ribosomal peptide synthetase"/>
    <property type="match status" value="1"/>
</dbReference>
<protein>
    <recommendedName>
        <fullName evidence="4">Phenyloxazoline synthase MbtB</fullName>
    </recommendedName>
    <alternativeName>
        <fullName evidence="8">Mycobactin synthetase protein B</fullName>
    </alternativeName>
</protein>
<dbReference type="Gene3D" id="3.40.50.150">
    <property type="entry name" value="Vaccinia Virus protein VP39"/>
    <property type="match status" value="1"/>
</dbReference>
<evidence type="ECO:0000256" key="6">
    <source>
        <dbReference type="ARBA" id="ARBA00022553"/>
    </source>
</evidence>
<feature type="domain" description="Carrier" evidence="9">
    <location>
        <begin position="1435"/>
        <end position="1516"/>
    </location>
</feature>
<evidence type="ECO:0000256" key="3">
    <source>
        <dbReference type="ARBA" id="ARBA00007380"/>
    </source>
</evidence>
<dbReference type="eggNOG" id="COG3319">
    <property type="taxonomic scope" value="Bacteria"/>
</dbReference>
<dbReference type="Gene3D" id="1.10.1200.10">
    <property type="entry name" value="ACP-like"/>
    <property type="match status" value="1"/>
</dbReference>
<keyword evidence="7" id="KW-0436">Ligase</keyword>
<organism evidence="10 11">
    <name type="scientific">Streptomyces scabiei (strain 87.22)</name>
    <dbReference type="NCBI Taxonomy" id="680198"/>
    <lineage>
        <taxon>Bacteria</taxon>
        <taxon>Bacillati</taxon>
        <taxon>Actinomycetota</taxon>
        <taxon>Actinomycetes</taxon>
        <taxon>Kitasatosporales</taxon>
        <taxon>Streptomycetaceae</taxon>
        <taxon>Streptomyces</taxon>
    </lineage>
</organism>
<dbReference type="InterPro" id="IPR009081">
    <property type="entry name" value="PP-bd_ACP"/>
</dbReference>
<dbReference type="Pfam" id="PF00550">
    <property type="entry name" value="PP-binding"/>
    <property type="match status" value="1"/>
</dbReference>
<dbReference type="CDD" id="cd02440">
    <property type="entry name" value="AdoMet_MTases"/>
    <property type="match status" value="1"/>
</dbReference>
<dbReference type="NCBIfam" id="TIGR01733">
    <property type="entry name" value="AA-adenyl-dom"/>
    <property type="match status" value="1"/>
</dbReference>
<dbReference type="HOGENOM" id="CLU_000022_2_15_11"/>
<dbReference type="InterPro" id="IPR057737">
    <property type="entry name" value="Condensation_MtbB-like"/>
</dbReference>
<dbReference type="InterPro" id="IPR023213">
    <property type="entry name" value="CAT-like_dom_sf"/>
</dbReference>
<dbReference type="InterPro" id="IPR029063">
    <property type="entry name" value="SAM-dependent_MTases_sf"/>
</dbReference>
<dbReference type="Gene3D" id="3.30.559.30">
    <property type="entry name" value="Nonribosomal peptide synthetase, condensation domain"/>
    <property type="match status" value="1"/>
</dbReference>
<dbReference type="Gene3D" id="3.40.50.1820">
    <property type="entry name" value="alpha/beta hydrolase"/>
    <property type="match status" value="1"/>
</dbReference>
<dbReference type="Gene3D" id="1.10.10.1830">
    <property type="entry name" value="Non-ribosomal peptide synthase, adenylation domain"/>
    <property type="match status" value="1"/>
</dbReference>
<evidence type="ECO:0000313" key="11">
    <source>
        <dbReference type="Proteomes" id="UP000001444"/>
    </source>
</evidence>
<gene>
    <name evidence="10" type="ordered locus">SCAB_1471</name>
</gene>
<keyword evidence="6" id="KW-0597">Phosphoprotein</keyword>
<dbReference type="InterPro" id="IPR000873">
    <property type="entry name" value="AMP-dep_synth/lig_dom"/>
</dbReference>
<dbReference type="InterPro" id="IPR010071">
    <property type="entry name" value="AA_adenyl_dom"/>
</dbReference>
<dbReference type="Pfam" id="PF08242">
    <property type="entry name" value="Methyltransf_12"/>
    <property type="match status" value="1"/>
</dbReference>
<dbReference type="InterPro" id="IPR045851">
    <property type="entry name" value="AMP-bd_C_sf"/>
</dbReference>
<dbReference type="FunFam" id="3.30.559.30:FF:000006">
    <property type="entry name" value="Yersiniabactin polyketide/non-ribosomal peptide synthetase"/>
    <property type="match status" value="1"/>
</dbReference>
<dbReference type="InterPro" id="IPR001031">
    <property type="entry name" value="Thioesterase"/>
</dbReference>
<dbReference type="InterPro" id="IPR020845">
    <property type="entry name" value="AMP-binding_CS"/>
</dbReference>
<dbReference type="Gene3D" id="3.30.559.10">
    <property type="entry name" value="Chloramphenicol acetyltransferase-like domain"/>
    <property type="match status" value="1"/>
</dbReference>
<dbReference type="CDD" id="cd19535">
    <property type="entry name" value="Cyc_NRPS"/>
    <property type="match status" value="1"/>
</dbReference>
<dbReference type="Pfam" id="PF00975">
    <property type="entry name" value="Thioesterase"/>
    <property type="match status" value="1"/>
</dbReference>